<protein>
    <submittedName>
        <fullName evidence="1">Uncharacterized protein</fullName>
    </submittedName>
</protein>
<dbReference type="Proteomes" id="UP001055879">
    <property type="component" value="Linkage Group LG11"/>
</dbReference>
<comment type="caution">
    <text evidence="1">The sequence shown here is derived from an EMBL/GenBank/DDBJ whole genome shotgun (WGS) entry which is preliminary data.</text>
</comment>
<reference evidence="2" key="1">
    <citation type="journal article" date="2022" name="Mol. Ecol. Resour.">
        <title>The genomes of chicory, endive, great burdock and yacon provide insights into Asteraceae palaeo-polyploidization history and plant inulin production.</title>
        <authorList>
            <person name="Fan W."/>
            <person name="Wang S."/>
            <person name="Wang H."/>
            <person name="Wang A."/>
            <person name="Jiang F."/>
            <person name="Liu H."/>
            <person name="Zhao H."/>
            <person name="Xu D."/>
            <person name="Zhang Y."/>
        </authorList>
    </citation>
    <scope>NUCLEOTIDE SEQUENCE [LARGE SCALE GENOMIC DNA]</scope>
    <source>
        <strain evidence="2">cv. Niubang</strain>
    </source>
</reference>
<sequence>MVTIIISQAGTVIPTMFVQEHDDKSCVWHATDFSDGELKDELFCIRFGSIDKVVVSPPFVFLTSVKSQLRPEIQVAVQNCWVKKGMIMVCTISWKEQSDGELAAIRHQIMITFKGIGGYKIKCAYEPVTQSNSPFEWALAAAATDDFVYVGKDDDRTSDDLDLF</sequence>
<reference evidence="1 2" key="2">
    <citation type="journal article" date="2022" name="Mol. Ecol. Resour.">
        <title>The genomes of chicory, endive, great burdock and yacon provide insights into Asteraceae paleo-polyploidization history and plant inulin production.</title>
        <authorList>
            <person name="Fan W."/>
            <person name="Wang S."/>
            <person name="Wang H."/>
            <person name="Wang A."/>
            <person name="Jiang F."/>
            <person name="Liu H."/>
            <person name="Zhao H."/>
            <person name="Xu D."/>
            <person name="Zhang Y."/>
        </authorList>
    </citation>
    <scope>NUCLEOTIDE SEQUENCE [LARGE SCALE GENOMIC DNA]</scope>
    <source>
        <strain evidence="2">cv. Niubang</strain>
    </source>
</reference>
<proteinExistence type="predicted"/>
<evidence type="ECO:0000313" key="2">
    <source>
        <dbReference type="Proteomes" id="UP001055879"/>
    </source>
</evidence>
<evidence type="ECO:0000313" key="1">
    <source>
        <dbReference type="EMBL" id="KAI3692688.1"/>
    </source>
</evidence>
<keyword evidence="2" id="KW-1185">Reference proteome</keyword>
<name>A0ACB8Z5P7_ARCLA</name>
<accession>A0ACB8Z5P7</accession>
<gene>
    <name evidence="1" type="ORF">L6452_32509</name>
</gene>
<organism evidence="1 2">
    <name type="scientific">Arctium lappa</name>
    <name type="common">Greater burdock</name>
    <name type="synonym">Lappa major</name>
    <dbReference type="NCBI Taxonomy" id="4217"/>
    <lineage>
        <taxon>Eukaryota</taxon>
        <taxon>Viridiplantae</taxon>
        <taxon>Streptophyta</taxon>
        <taxon>Embryophyta</taxon>
        <taxon>Tracheophyta</taxon>
        <taxon>Spermatophyta</taxon>
        <taxon>Magnoliopsida</taxon>
        <taxon>eudicotyledons</taxon>
        <taxon>Gunneridae</taxon>
        <taxon>Pentapetalae</taxon>
        <taxon>asterids</taxon>
        <taxon>campanulids</taxon>
        <taxon>Asterales</taxon>
        <taxon>Asteraceae</taxon>
        <taxon>Carduoideae</taxon>
        <taxon>Cardueae</taxon>
        <taxon>Arctiinae</taxon>
        <taxon>Arctium</taxon>
    </lineage>
</organism>
<dbReference type="EMBL" id="CM042057">
    <property type="protein sequence ID" value="KAI3692688.1"/>
    <property type="molecule type" value="Genomic_DNA"/>
</dbReference>